<dbReference type="InterPro" id="IPR018547">
    <property type="entry name" value="AbiEi_C"/>
</dbReference>
<proteinExistence type="predicted"/>
<organism evidence="2">
    <name type="scientific">hydrocarbon metagenome</name>
    <dbReference type="NCBI Taxonomy" id="938273"/>
    <lineage>
        <taxon>unclassified sequences</taxon>
        <taxon>metagenomes</taxon>
        <taxon>ecological metagenomes</taxon>
    </lineage>
</organism>
<protein>
    <recommendedName>
        <fullName evidence="1">AbiEi antitoxin C-terminal domain-containing protein</fullName>
    </recommendedName>
</protein>
<reference evidence="2" key="1">
    <citation type="journal article" date="2015" name="Proc. Natl. Acad. Sci. U.S.A.">
        <title>Networks of energetic and metabolic interactions define dynamics in microbial communities.</title>
        <authorList>
            <person name="Embree M."/>
            <person name="Liu J.K."/>
            <person name="Al-Bassam M.M."/>
            <person name="Zengler K."/>
        </authorList>
    </citation>
    <scope>NUCLEOTIDE SEQUENCE</scope>
</reference>
<gene>
    <name evidence="2" type="ORF">ASZ90_006545</name>
</gene>
<dbReference type="AlphaFoldDB" id="A0A0W8FRY6"/>
<dbReference type="Pfam" id="PF09407">
    <property type="entry name" value="AbiEi_1"/>
    <property type="match status" value="1"/>
</dbReference>
<comment type="caution">
    <text evidence="2">The sequence shown here is derived from an EMBL/GenBank/DDBJ whole genome shotgun (WGS) entry which is preliminary data.</text>
</comment>
<name>A0A0W8FRY6_9ZZZZ</name>
<evidence type="ECO:0000259" key="1">
    <source>
        <dbReference type="Pfam" id="PF09407"/>
    </source>
</evidence>
<feature type="domain" description="AbiEi antitoxin C-terminal" evidence="1">
    <location>
        <begin position="92"/>
        <end position="216"/>
    </location>
</feature>
<sequence length="261" mass="30867">MKTIDYKNLLKDEIYLISRAEFERQKVITTQFAQKLFTDKNKASKTLASLTRKNWLIRLEKGKYVVVPLKAPNQKWMPNEFVVAALWMGDTPYYIGYFTMYNYWGFTEQIPRTIFVLNPAKSRKITIGNISYQAVKIDQRKYYGIQKIKIDDQEVYISDKERTLVDFAFNPLGSMRNFETALKENIREIDLKKFVLYLKKFPVVSVLKRVGFLLEEMGCENKYLNDLKTRIGKQKTFVVFNPFNKSRKGSVNKEWQIIVNR</sequence>
<accession>A0A0W8FRY6</accession>
<evidence type="ECO:0000313" key="2">
    <source>
        <dbReference type="EMBL" id="KUG23658.1"/>
    </source>
</evidence>
<dbReference type="EMBL" id="LNQE01000891">
    <property type="protein sequence ID" value="KUG23658.1"/>
    <property type="molecule type" value="Genomic_DNA"/>
</dbReference>